<organism evidence="2 3">
    <name type="scientific">Persicobacter psychrovividus</name>
    <dbReference type="NCBI Taxonomy" id="387638"/>
    <lineage>
        <taxon>Bacteria</taxon>
        <taxon>Pseudomonadati</taxon>
        <taxon>Bacteroidota</taxon>
        <taxon>Cytophagia</taxon>
        <taxon>Cytophagales</taxon>
        <taxon>Persicobacteraceae</taxon>
        <taxon>Persicobacter</taxon>
    </lineage>
</organism>
<keyword evidence="1" id="KW-1133">Transmembrane helix</keyword>
<protein>
    <submittedName>
        <fullName evidence="2">Uncharacterized protein</fullName>
    </submittedName>
</protein>
<accession>A0ABM7VDA9</accession>
<evidence type="ECO:0000313" key="3">
    <source>
        <dbReference type="Proteomes" id="UP001354989"/>
    </source>
</evidence>
<gene>
    <name evidence="2" type="ORF">PEPS_12170</name>
</gene>
<feature type="transmembrane region" description="Helical" evidence="1">
    <location>
        <begin position="6"/>
        <end position="26"/>
    </location>
</feature>
<proteinExistence type="predicted"/>
<name>A0ABM7VDA9_9BACT</name>
<keyword evidence="3" id="KW-1185">Reference proteome</keyword>
<dbReference type="Proteomes" id="UP001354989">
    <property type="component" value="Chromosome"/>
</dbReference>
<keyword evidence="1" id="KW-0472">Membrane</keyword>
<keyword evidence="1" id="KW-0812">Transmembrane</keyword>
<evidence type="ECO:0000256" key="1">
    <source>
        <dbReference type="SAM" id="Phobius"/>
    </source>
</evidence>
<reference evidence="2 3" key="1">
    <citation type="submission" date="2021-12" db="EMBL/GenBank/DDBJ databases">
        <title>Genome sequencing of bacteria with rrn-lacking chromosome and rrn-plasmid.</title>
        <authorList>
            <person name="Anda M."/>
            <person name="Iwasaki W."/>
        </authorList>
    </citation>
    <scope>NUCLEOTIDE SEQUENCE [LARGE SCALE GENOMIC DNA]</scope>
    <source>
        <strain evidence="2 3">NBRC 101262</strain>
    </source>
</reference>
<evidence type="ECO:0000313" key="2">
    <source>
        <dbReference type="EMBL" id="BDC98936.1"/>
    </source>
</evidence>
<dbReference type="RefSeq" id="WP_332920578.1">
    <property type="nucleotide sequence ID" value="NZ_AP025292.1"/>
</dbReference>
<dbReference type="EMBL" id="AP025292">
    <property type="protein sequence ID" value="BDC98936.1"/>
    <property type="molecule type" value="Genomic_DNA"/>
</dbReference>
<sequence length="195" mass="21881">MNTTRIFTIVTGIVALGLAYVLFSGIKSDIDLKEKIKVTEKAVIERLKTIREAEIAYQSVYGEYTGNFDTLKAFADTGKVYIIQKKEYIKSLSYGADSVWVEVDTLDQVAVRDTIFTPEKFPNFDPSKLNKIPGSSKSFDIWAGKVKKGNHDVAVFEVKDIDPVDPTRKEDNDIFARKPLRIGSRTEVTTAGNFE</sequence>